<proteinExistence type="inferred from homology"/>
<keyword evidence="11" id="KW-1185">Reference proteome</keyword>
<gene>
    <name evidence="10" type="primary">Aste57867_16492</name>
    <name evidence="9" type="ORF">As57867_016435</name>
    <name evidence="10" type="ORF">ASTE57867_16492</name>
</gene>
<dbReference type="GO" id="GO:0016020">
    <property type="term" value="C:membrane"/>
    <property type="evidence" value="ECO:0007669"/>
    <property type="project" value="UniProtKB-SubCell"/>
</dbReference>
<protein>
    <submittedName>
        <fullName evidence="10">Aste57867_16492 protein</fullName>
    </submittedName>
</protein>
<sequence length="487" mass="52742">MQIHAVKRLFFLLCLVNILVYINRGIIPGAPIQFQAFIEQGSGDVDHVNMYIGVLAAVFIAAYSLAMCVFGYLAMRHRPFVLAATGLSLWMIALAICGLAKPLKSYGLLAVGRVLCGIGEAPFQVVLPIFINNFAPLEKRTLWLGLFGGAISVGTALGFSYGSLLAKYVGWDWGFYIAAAAMCPFVWLCFRAIPDLYNAPLDDATDDVSFRRLSSLAVAPTVSFLGETWAILRSPLFLTASLGWAAYSFTIISLATFGPAILIGLDILNEDSCATVFGAITVVAGMCGSPLGGYFVDLQCRAREDDHGYRLYVAARQLLVLITAATLVALGSVLCTNVPALFLTCIFVALVLLFMTTSPFTVVVLLSVTRARQGFAIGLSTLILHALGDVPSPIILGYLKDQWAPHCNSIVEIGRPDRLNPDCAKLDHDGLRNLLWLAFAWLGLAVLTWSAAFILARDKQNHAQESKTNLATEAVQSLSLDSQRYSL</sequence>
<evidence type="ECO:0000256" key="3">
    <source>
        <dbReference type="ARBA" id="ARBA00022692"/>
    </source>
</evidence>
<evidence type="ECO:0000256" key="5">
    <source>
        <dbReference type="ARBA" id="ARBA00023136"/>
    </source>
</evidence>
<feature type="transmembrane region" description="Helical" evidence="7">
    <location>
        <begin position="50"/>
        <end position="73"/>
    </location>
</feature>
<keyword evidence="5 7" id="KW-0472">Membrane</keyword>
<dbReference type="InterPro" id="IPR020846">
    <property type="entry name" value="MFS_dom"/>
</dbReference>
<comment type="subcellular location">
    <subcellularLocation>
        <location evidence="1">Membrane</location>
        <topology evidence="1">Multi-pass membrane protein</topology>
    </subcellularLocation>
</comment>
<keyword evidence="2" id="KW-0813">Transport</keyword>
<dbReference type="InterPro" id="IPR036259">
    <property type="entry name" value="MFS_trans_sf"/>
</dbReference>
<dbReference type="EMBL" id="CAADRA010005905">
    <property type="protein sequence ID" value="VFT93266.1"/>
    <property type="molecule type" value="Genomic_DNA"/>
</dbReference>
<keyword evidence="3 7" id="KW-0812">Transmembrane</keyword>
<dbReference type="OrthoDB" id="64457at2759"/>
<comment type="similarity">
    <text evidence="6">Belongs to the major facilitator superfamily. Spinster (TC 2.A.1.49) family.</text>
</comment>
<dbReference type="Pfam" id="PF07690">
    <property type="entry name" value="MFS_1"/>
    <property type="match status" value="1"/>
</dbReference>
<reference evidence="10 11" key="1">
    <citation type="submission" date="2019-03" db="EMBL/GenBank/DDBJ databases">
        <authorList>
            <person name="Gaulin E."/>
            <person name="Dumas B."/>
        </authorList>
    </citation>
    <scope>NUCLEOTIDE SEQUENCE [LARGE SCALE GENOMIC DNA]</scope>
    <source>
        <strain evidence="10">CBS 568.67</strain>
    </source>
</reference>
<feature type="transmembrane region" description="Helical" evidence="7">
    <location>
        <begin position="375"/>
        <end position="399"/>
    </location>
</feature>
<feature type="transmembrane region" description="Helical" evidence="7">
    <location>
        <begin position="142"/>
        <end position="161"/>
    </location>
</feature>
<dbReference type="Gene3D" id="1.20.1250.20">
    <property type="entry name" value="MFS general substrate transporter like domains"/>
    <property type="match status" value="2"/>
</dbReference>
<feature type="transmembrane region" description="Helical" evidence="7">
    <location>
        <begin position="9"/>
        <end position="30"/>
    </location>
</feature>
<evidence type="ECO:0000313" key="11">
    <source>
        <dbReference type="Proteomes" id="UP000332933"/>
    </source>
</evidence>
<feature type="transmembrane region" description="Helical" evidence="7">
    <location>
        <begin position="80"/>
        <end position="101"/>
    </location>
</feature>
<dbReference type="PANTHER" id="PTHR23505">
    <property type="entry name" value="SPINSTER"/>
    <property type="match status" value="1"/>
</dbReference>
<dbReference type="AlphaFoldDB" id="A0A485L5X4"/>
<evidence type="ECO:0000256" key="6">
    <source>
        <dbReference type="ARBA" id="ARBA00024338"/>
    </source>
</evidence>
<dbReference type="PANTHER" id="PTHR23505:SF79">
    <property type="entry name" value="PROTEIN SPINSTER"/>
    <property type="match status" value="1"/>
</dbReference>
<dbReference type="InterPro" id="IPR044770">
    <property type="entry name" value="MFS_spinster-like"/>
</dbReference>
<feature type="domain" description="Major facilitator superfamily (MFS) profile" evidence="8">
    <location>
        <begin position="9"/>
        <end position="460"/>
    </location>
</feature>
<reference evidence="9" key="2">
    <citation type="submission" date="2019-06" db="EMBL/GenBank/DDBJ databases">
        <title>Genomics analysis of Aphanomyces spp. identifies a new class of oomycete effector associated with host adaptation.</title>
        <authorList>
            <person name="Gaulin E."/>
        </authorList>
    </citation>
    <scope>NUCLEOTIDE SEQUENCE</scope>
    <source>
        <strain evidence="9">CBS 578.67</strain>
    </source>
</reference>
<dbReference type="PROSITE" id="PS50850">
    <property type="entry name" value="MFS"/>
    <property type="match status" value="1"/>
</dbReference>
<feature type="transmembrane region" description="Helical" evidence="7">
    <location>
        <begin position="274"/>
        <end position="296"/>
    </location>
</feature>
<dbReference type="SUPFAM" id="SSF103473">
    <property type="entry name" value="MFS general substrate transporter"/>
    <property type="match status" value="1"/>
</dbReference>
<evidence type="ECO:0000313" key="10">
    <source>
        <dbReference type="EMBL" id="VFT93266.1"/>
    </source>
</evidence>
<evidence type="ECO:0000256" key="7">
    <source>
        <dbReference type="SAM" id="Phobius"/>
    </source>
</evidence>
<evidence type="ECO:0000259" key="8">
    <source>
        <dbReference type="PROSITE" id="PS50850"/>
    </source>
</evidence>
<evidence type="ECO:0000256" key="2">
    <source>
        <dbReference type="ARBA" id="ARBA00022448"/>
    </source>
</evidence>
<dbReference type="Proteomes" id="UP000332933">
    <property type="component" value="Unassembled WGS sequence"/>
</dbReference>
<evidence type="ECO:0000313" key="9">
    <source>
        <dbReference type="EMBL" id="KAF0692435.1"/>
    </source>
</evidence>
<keyword evidence="4 7" id="KW-1133">Transmembrane helix</keyword>
<evidence type="ECO:0000256" key="4">
    <source>
        <dbReference type="ARBA" id="ARBA00022989"/>
    </source>
</evidence>
<feature type="transmembrane region" description="Helical" evidence="7">
    <location>
        <begin position="317"/>
        <end position="334"/>
    </location>
</feature>
<feature type="transmembrane region" description="Helical" evidence="7">
    <location>
        <begin position="244"/>
        <end position="268"/>
    </location>
</feature>
<dbReference type="InterPro" id="IPR011701">
    <property type="entry name" value="MFS"/>
</dbReference>
<feature type="transmembrane region" description="Helical" evidence="7">
    <location>
        <begin position="340"/>
        <end position="368"/>
    </location>
</feature>
<evidence type="ECO:0000256" key="1">
    <source>
        <dbReference type="ARBA" id="ARBA00004141"/>
    </source>
</evidence>
<feature type="transmembrane region" description="Helical" evidence="7">
    <location>
        <begin position="173"/>
        <end position="193"/>
    </location>
</feature>
<feature type="transmembrane region" description="Helical" evidence="7">
    <location>
        <begin position="434"/>
        <end position="456"/>
    </location>
</feature>
<dbReference type="EMBL" id="VJMH01005884">
    <property type="protein sequence ID" value="KAF0692435.1"/>
    <property type="molecule type" value="Genomic_DNA"/>
</dbReference>
<accession>A0A485L5X4</accession>
<name>A0A485L5X4_9STRA</name>
<dbReference type="GO" id="GO:0022857">
    <property type="term" value="F:transmembrane transporter activity"/>
    <property type="evidence" value="ECO:0007669"/>
    <property type="project" value="InterPro"/>
</dbReference>
<organism evidence="10 11">
    <name type="scientific">Aphanomyces stellatus</name>
    <dbReference type="NCBI Taxonomy" id="120398"/>
    <lineage>
        <taxon>Eukaryota</taxon>
        <taxon>Sar</taxon>
        <taxon>Stramenopiles</taxon>
        <taxon>Oomycota</taxon>
        <taxon>Saprolegniomycetes</taxon>
        <taxon>Saprolegniales</taxon>
        <taxon>Verrucalvaceae</taxon>
        <taxon>Aphanomyces</taxon>
    </lineage>
</organism>